<evidence type="ECO:0000313" key="2">
    <source>
        <dbReference type="Proteomes" id="UP000290876"/>
    </source>
</evidence>
<proteinExistence type="predicted"/>
<reference evidence="1 2" key="1">
    <citation type="submission" date="2019-01" db="EMBL/GenBank/DDBJ databases">
        <authorList>
            <consortium name="Pathogen Informatics"/>
        </authorList>
    </citation>
    <scope>NUCLEOTIDE SEQUENCE [LARGE SCALE GENOMIC DNA]</scope>
    <source>
        <strain evidence="1 2">NCTC10184</strain>
    </source>
</reference>
<dbReference type="EMBL" id="LR215043">
    <property type="protein sequence ID" value="VEU78275.1"/>
    <property type="molecule type" value="Genomic_DNA"/>
</dbReference>
<dbReference type="Proteomes" id="UP000290876">
    <property type="component" value="Chromosome"/>
</dbReference>
<accession>A0A449BAP9</accession>
<sequence length="223" mass="27235">MKKRVSVFCDTETYKQKIYDETEQKEIVVNRLYLLGLLVKDWKNRDRALSFTNIIDFLKWIKDHSYKKQVVYDIYFYNATYDVTVFNYEFYLLMQDKSLGFKIKHKELINDKDLFISVKYSTKDWEIRIIDLWQWDKNQKIENYTRLLSPEHEQKGIIDYDKWDLELIKEGEETNWYFQYRNSNGELKTSSYQDELIYLSKDLLVMPKIKKHIEKTKAKSFVS</sequence>
<dbReference type="KEGG" id="mcob:NCTC10184_00515"/>
<dbReference type="AlphaFoldDB" id="A0A449BAP9"/>
<organism evidence="1 2">
    <name type="scientific">Mycoplasmopsis columbinasalis</name>
    <dbReference type="NCBI Taxonomy" id="114880"/>
    <lineage>
        <taxon>Bacteria</taxon>
        <taxon>Bacillati</taxon>
        <taxon>Mycoplasmatota</taxon>
        <taxon>Mycoplasmoidales</taxon>
        <taxon>Metamycoplasmataceae</taxon>
        <taxon>Mycoplasmopsis</taxon>
    </lineage>
</organism>
<keyword evidence="2" id="KW-1185">Reference proteome</keyword>
<gene>
    <name evidence="1" type="ORF">NCTC10184_00515</name>
</gene>
<name>A0A449BAP9_9BACT</name>
<evidence type="ECO:0000313" key="1">
    <source>
        <dbReference type="EMBL" id="VEU78275.1"/>
    </source>
</evidence>
<protein>
    <submittedName>
        <fullName evidence="1">Uncharacterized protein</fullName>
    </submittedName>
</protein>